<feature type="region of interest" description="Disordered" evidence="1">
    <location>
        <begin position="1"/>
        <end position="22"/>
    </location>
</feature>
<organism evidence="2 3">
    <name type="scientific">Gimesia fumaroli</name>
    <dbReference type="NCBI Taxonomy" id="2527976"/>
    <lineage>
        <taxon>Bacteria</taxon>
        <taxon>Pseudomonadati</taxon>
        <taxon>Planctomycetota</taxon>
        <taxon>Planctomycetia</taxon>
        <taxon>Planctomycetales</taxon>
        <taxon>Planctomycetaceae</taxon>
        <taxon>Gimesia</taxon>
    </lineage>
</organism>
<evidence type="ECO:0000256" key="1">
    <source>
        <dbReference type="SAM" id="MobiDB-lite"/>
    </source>
</evidence>
<dbReference type="AlphaFoldDB" id="A0A518I9J2"/>
<gene>
    <name evidence="2" type="ORF">Enr17x_17990</name>
</gene>
<dbReference type="EMBL" id="CP037452">
    <property type="protein sequence ID" value="QDV49778.1"/>
    <property type="molecule type" value="Genomic_DNA"/>
</dbReference>
<dbReference type="KEGG" id="gfm:Enr17x_17990"/>
<sequence>MGTHKSSDPQQAATANGTRSAFRLQTEKGKETFMFRSTKELNGYKILATDGECGTV</sequence>
<dbReference type="Proteomes" id="UP000318313">
    <property type="component" value="Chromosome"/>
</dbReference>
<evidence type="ECO:0000313" key="3">
    <source>
        <dbReference type="Proteomes" id="UP000318313"/>
    </source>
</evidence>
<keyword evidence="3" id="KW-1185">Reference proteome</keyword>
<dbReference type="RefSeq" id="WP_198001040.1">
    <property type="nucleotide sequence ID" value="NZ_CP037452.1"/>
</dbReference>
<name>A0A518I9J2_9PLAN</name>
<proteinExistence type="predicted"/>
<reference evidence="2 3" key="1">
    <citation type="submission" date="2019-03" db="EMBL/GenBank/DDBJ databases">
        <title>Deep-cultivation of Planctomycetes and their phenomic and genomic characterization uncovers novel biology.</title>
        <authorList>
            <person name="Wiegand S."/>
            <person name="Jogler M."/>
            <person name="Boedeker C."/>
            <person name="Pinto D."/>
            <person name="Vollmers J."/>
            <person name="Rivas-Marin E."/>
            <person name="Kohn T."/>
            <person name="Peeters S.H."/>
            <person name="Heuer A."/>
            <person name="Rast P."/>
            <person name="Oberbeckmann S."/>
            <person name="Bunk B."/>
            <person name="Jeske O."/>
            <person name="Meyerdierks A."/>
            <person name="Storesund J.E."/>
            <person name="Kallscheuer N."/>
            <person name="Luecker S."/>
            <person name="Lage O.M."/>
            <person name="Pohl T."/>
            <person name="Merkel B.J."/>
            <person name="Hornburger P."/>
            <person name="Mueller R.-W."/>
            <person name="Bruemmer F."/>
            <person name="Labrenz M."/>
            <person name="Spormann A.M."/>
            <person name="Op den Camp H."/>
            <person name="Overmann J."/>
            <person name="Amann R."/>
            <person name="Jetten M.S.M."/>
            <person name="Mascher T."/>
            <person name="Medema M.H."/>
            <person name="Devos D.P."/>
            <person name="Kaster A.-K."/>
            <person name="Ovreas L."/>
            <person name="Rohde M."/>
            <person name="Galperin M.Y."/>
            <person name="Jogler C."/>
        </authorList>
    </citation>
    <scope>NUCLEOTIDE SEQUENCE [LARGE SCALE GENOMIC DNA]</scope>
    <source>
        <strain evidence="2 3">Enr17</strain>
    </source>
</reference>
<accession>A0A518I9J2</accession>
<evidence type="ECO:0000313" key="2">
    <source>
        <dbReference type="EMBL" id="QDV49778.1"/>
    </source>
</evidence>
<protein>
    <submittedName>
        <fullName evidence="2">Uncharacterized protein</fullName>
    </submittedName>
</protein>
<feature type="compositionally biased region" description="Polar residues" evidence="1">
    <location>
        <begin position="8"/>
        <end position="19"/>
    </location>
</feature>